<accession>A0A5R8Q795</accession>
<name>A0A5R8Q795_9FIRM</name>
<dbReference type="Proteomes" id="UP000306912">
    <property type="component" value="Unassembled WGS sequence"/>
</dbReference>
<reference evidence="1 2" key="1">
    <citation type="submission" date="2019-05" db="EMBL/GenBank/DDBJ databases">
        <title>Culicoidintestinum kansasii gen. nov., sp. nov. from the gastrointestinal tract of the biting midge, Culicoides sonorensis.</title>
        <authorList>
            <person name="Neupane S."/>
            <person name="Ghosh A."/>
            <person name="Gunther S."/>
            <person name="Martin K."/>
            <person name="Zurek L."/>
        </authorList>
    </citation>
    <scope>NUCLEOTIDE SEQUENCE [LARGE SCALE GENOMIC DNA]</scope>
    <source>
        <strain evidence="1 2">CS-1</strain>
    </source>
</reference>
<dbReference type="Gene3D" id="2.30.130.30">
    <property type="entry name" value="Hypothetical protein"/>
    <property type="match status" value="1"/>
</dbReference>
<organism evidence="1 2">
    <name type="scientific">Culicoidibacter larvae</name>
    <dbReference type="NCBI Taxonomy" id="2579976"/>
    <lineage>
        <taxon>Bacteria</taxon>
        <taxon>Bacillati</taxon>
        <taxon>Bacillota</taxon>
        <taxon>Culicoidibacteria</taxon>
        <taxon>Culicoidibacterales</taxon>
        <taxon>Culicoidibacteraceae</taxon>
        <taxon>Culicoidibacter</taxon>
    </lineage>
</organism>
<evidence type="ECO:0008006" key="3">
    <source>
        <dbReference type="Google" id="ProtNLM"/>
    </source>
</evidence>
<protein>
    <recommendedName>
        <fullName evidence="3">ASCH domain-containing protein</fullName>
    </recommendedName>
</protein>
<gene>
    <name evidence="1" type="ORF">FEZ08_11105</name>
</gene>
<sequence>MIRWWYLIEGVNIMTDILIAIQPEYVEQILNGNKQYEFRKVLPKIIPERMIIYCTAPVMAVVGVADIEAIIVDTPENIWQLTNELGGVSSDFFFSYYKQSKKAFAYQLKNVEKYEPSKSLSDFGIRAAPQSFVYL</sequence>
<keyword evidence="2" id="KW-1185">Reference proteome</keyword>
<evidence type="ECO:0000313" key="2">
    <source>
        <dbReference type="Proteomes" id="UP000306912"/>
    </source>
</evidence>
<dbReference type="AlphaFoldDB" id="A0A5R8Q795"/>
<dbReference type="EMBL" id="VBWP01000013">
    <property type="protein sequence ID" value="TLG71290.1"/>
    <property type="molecule type" value="Genomic_DNA"/>
</dbReference>
<comment type="caution">
    <text evidence="1">The sequence shown here is derived from an EMBL/GenBank/DDBJ whole genome shotgun (WGS) entry which is preliminary data.</text>
</comment>
<evidence type="ECO:0000313" key="1">
    <source>
        <dbReference type="EMBL" id="TLG71290.1"/>
    </source>
</evidence>
<dbReference type="SUPFAM" id="SSF88697">
    <property type="entry name" value="PUA domain-like"/>
    <property type="match status" value="1"/>
</dbReference>
<dbReference type="InterPro" id="IPR015947">
    <property type="entry name" value="PUA-like_sf"/>
</dbReference>
<dbReference type="InParanoid" id="A0A5R8Q795"/>
<proteinExistence type="predicted"/>